<feature type="region of interest" description="Disordered" evidence="6">
    <location>
        <begin position="817"/>
        <end position="850"/>
    </location>
</feature>
<dbReference type="PANTHER" id="PTHR48039">
    <property type="entry name" value="RNA-BINDING MOTIF PROTEIN 14B"/>
    <property type="match status" value="1"/>
</dbReference>
<feature type="compositionally biased region" description="Low complexity" evidence="6">
    <location>
        <begin position="223"/>
        <end position="240"/>
    </location>
</feature>
<keyword evidence="2" id="KW-0677">Repeat</keyword>
<dbReference type="Pfam" id="PF00076">
    <property type="entry name" value="RRM_1"/>
    <property type="match status" value="4"/>
</dbReference>
<protein>
    <recommendedName>
        <fullName evidence="7">RRM domain-containing protein</fullName>
    </recommendedName>
</protein>
<sequence length="866" mass="90869">MVVSGLPPGGRRVKTDCLVAARASRCLGGEVTDCRLKKTADGKSRQFAFVGFRKEADAKAAIKGFHQTFFDTGKISVEAAHAPGSESLARPWSRYAAGSTAHAKRGQPAKQPPPEASGAERQAAGRAKARATAPKPLLVAPAAGQRSVRVAAVQPRSAGTASRRVHVEFASSDDEAPTAGAASSGSRPGPGSAGEGPGDSQRASGAAFDEDLSDLAYLRKKVSSTSPDAVAAAPDSAAAADEADRGPSKKVLKKAKRKAKKGAVAQSADQDGAQDANAAEENGNDPAVTPQAADSAADRAGVDDRDDLESTGRLFVTNIPYGATEEELHAHFETLGEVASVHLCKDEDSLKSRGLGYVAYVFPECAVRALSELSLKPFQGRLLHMTPARSRPPAEAPAGAAAAGGSRKSAYKQRLAEKKKAEAGMQHTWNLLYVSASAAADAASAELGLSKGELFGKEAQGAAVTAALTETSIIQQTKRWLQKEGIRVDAFERSGPSLVASRLATEGKDERREDAFVVKHLPAGSSLQELRERFARYGELIRCTLAPSGTVAVVQYAEKGHAKRAFQKLAFSRYRHVPLYLEWAPGDVFTGPASAREAGAAADDEADAAADAAGRDDGAEEPAQGCLFVKNLSFATTDAALKSAFASCRGFRSAVVMKKKAALKQGGSDSGKEGLSMGYGFLEFDTAASAMEVLKRRQGATIDGHAVQLQVSQARGAGRQGGRSDAVAKAKGPRGITTTRICVRNLAFEATQKELRSLFGAYGSVTAVRIPKKADYSGHRGFAFVDFASKSEAASAFEALQHTHLYGRRMVLEPAEEKASDVGSAQQEAMKRQASKALRSEAKRRRRAGVLDTTGADAAFAEALDA</sequence>
<dbReference type="InterPro" id="IPR035979">
    <property type="entry name" value="RBD_domain_sf"/>
</dbReference>
<dbReference type="InterPro" id="IPR012677">
    <property type="entry name" value="Nucleotide-bd_a/b_plait_sf"/>
</dbReference>
<reference evidence="8" key="1">
    <citation type="submission" date="2023-10" db="EMBL/GenBank/DDBJ databases">
        <authorList>
            <person name="Chen Y."/>
            <person name="Shah S."/>
            <person name="Dougan E. K."/>
            <person name="Thang M."/>
            <person name="Chan C."/>
        </authorList>
    </citation>
    <scope>NUCLEOTIDE SEQUENCE [LARGE SCALE GENOMIC DNA]</scope>
</reference>
<accession>A0ABN9UX28</accession>
<dbReference type="Proteomes" id="UP001189429">
    <property type="component" value="Unassembled WGS sequence"/>
</dbReference>
<evidence type="ECO:0000256" key="6">
    <source>
        <dbReference type="SAM" id="MobiDB-lite"/>
    </source>
</evidence>
<feature type="compositionally biased region" description="Low complexity" evidence="6">
    <location>
        <begin position="119"/>
        <end position="133"/>
    </location>
</feature>
<dbReference type="EMBL" id="CAUYUJ010016392">
    <property type="protein sequence ID" value="CAK0864714.1"/>
    <property type="molecule type" value="Genomic_DNA"/>
</dbReference>
<feature type="region of interest" description="Disordered" evidence="6">
    <location>
        <begin position="223"/>
        <end position="308"/>
    </location>
</feature>
<dbReference type="Gene3D" id="3.30.70.330">
    <property type="match status" value="5"/>
</dbReference>
<proteinExistence type="predicted"/>
<dbReference type="CDD" id="cd12320">
    <property type="entry name" value="RRM6_RBM19_RRM5_MRD1"/>
    <property type="match status" value="1"/>
</dbReference>
<feature type="domain" description="RRM" evidence="7">
    <location>
        <begin position="1"/>
        <end position="82"/>
    </location>
</feature>
<feature type="region of interest" description="Disordered" evidence="6">
    <location>
        <begin position="96"/>
        <end position="205"/>
    </location>
</feature>
<comment type="subcellular location">
    <subcellularLocation>
        <location evidence="1">Nucleus</location>
    </subcellularLocation>
</comment>
<dbReference type="CDD" id="cd12317">
    <property type="entry name" value="RRM4_RBM19_RRM3_MRD1"/>
    <property type="match status" value="1"/>
</dbReference>
<feature type="compositionally biased region" description="Low complexity" evidence="6">
    <location>
        <begin position="177"/>
        <end position="190"/>
    </location>
</feature>
<feature type="compositionally biased region" description="Basic residues" evidence="6">
    <location>
        <begin position="248"/>
        <end position="261"/>
    </location>
</feature>
<keyword evidence="4" id="KW-0539">Nucleus</keyword>
<keyword evidence="9" id="KW-1185">Reference proteome</keyword>
<evidence type="ECO:0000256" key="2">
    <source>
        <dbReference type="ARBA" id="ARBA00022737"/>
    </source>
</evidence>
<evidence type="ECO:0000313" key="9">
    <source>
        <dbReference type="Proteomes" id="UP001189429"/>
    </source>
</evidence>
<feature type="domain" description="RRM" evidence="7">
    <location>
        <begin position="514"/>
        <end position="586"/>
    </location>
</feature>
<evidence type="ECO:0000313" key="8">
    <source>
        <dbReference type="EMBL" id="CAK0864714.1"/>
    </source>
</evidence>
<feature type="region of interest" description="Disordered" evidence="6">
    <location>
        <begin position="388"/>
        <end position="407"/>
    </location>
</feature>
<feature type="compositionally biased region" description="Low complexity" evidence="6">
    <location>
        <begin position="262"/>
        <end position="295"/>
    </location>
</feature>
<dbReference type="PANTHER" id="PTHR48039:SF5">
    <property type="entry name" value="RNA-BINDING PROTEIN 28"/>
    <property type="match status" value="1"/>
</dbReference>
<comment type="caution">
    <text evidence="8">The sequence shown here is derived from an EMBL/GenBank/DDBJ whole genome shotgun (WGS) entry which is preliminary data.</text>
</comment>
<dbReference type="InterPro" id="IPR034423">
    <property type="entry name" value="RBM19_RRM5"/>
</dbReference>
<evidence type="ECO:0000256" key="4">
    <source>
        <dbReference type="ARBA" id="ARBA00023242"/>
    </source>
</evidence>
<dbReference type="InterPro" id="IPR000504">
    <property type="entry name" value="RRM_dom"/>
</dbReference>
<feature type="domain" description="RRM" evidence="7">
    <location>
        <begin position="312"/>
        <end position="390"/>
    </location>
</feature>
<evidence type="ECO:0000256" key="5">
    <source>
        <dbReference type="PROSITE-ProRule" id="PRU00176"/>
    </source>
</evidence>
<dbReference type="SMART" id="SM00360">
    <property type="entry name" value="RRM"/>
    <property type="match status" value="5"/>
</dbReference>
<evidence type="ECO:0000256" key="1">
    <source>
        <dbReference type="ARBA" id="ARBA00004123"/>
    </source>
</evidence>
<gene>
    <name evidence="8" type="ORF">PCOR1329_LOCUS52502</name>
</gene>
<evidence type="ECO:0000259" key="7">
    <source>
        <dbReference type="PROSITE" id="PS50102"/>
    </source>
</evidence>
<name>A0ABN9UX28_9DINO</name>
<dbReference type="SUPFAM" id="SSF54928">
    <property type="entry name" value="RNA-binding domain, RBD"/>
    <property type="match status" value="3"/>
</dbReference>
<dbReference type="CDD" id="cd12318">
    <property type="entry name" value="RRM5_RBM19_like"/>
    <property type="match status" value="1"/>
</dbReference>
<evidence type="ECO:0000256" key="3">
    <source>
        <dbReference type="ARBA" id="ARBA00022884"/>
    </source>
</evidence>
<feature type="domain" description="RRM" evidence="7">
    <location>
        <begin position="739"/>
        <end position="817"/>
    </location>
</feature>
<organism evidence="8 9">
    <name type="scientific">Prorocentrum cordatum</name>
    <dbReference type="NCBI Taxonomy" id="2364126"/>
    <lineage>
        <taxon>Eukaryota</taxon>
        <taxon>Sar</taxon>
        <taxon>Alveolata</taxon>
        <taxon>Dinophyceae</taxon>
        <taxon>Prorocentrales</taxon>
        <taxon>Prorocentraceae</taxon>
        <taxon>Prorocentrum</taxon>
    </lineage>
</organism>
<feature type="domain" description="RRM" evidence="7">
    <location>
        <begin position="625"/>
        <end position="714"/>
    </location>
</feature>
<dbReference type="PROSITE" id="PS50102">
    <property type="entry name" value="RRM"/>
    <property type="match status" value="5"/>
</dbReference>
<dbReference type="InterPro" id="IPR051945">
    <property type="entry name" value="RRM_MRD1_RNA_proc_ribogen"/>
</dbReference>
<keyword evidence="3 5" id="KW-0694">RNA-binding</keyword>